<evidence type="ECO:0000313" key="3">
    <source>
        <dbReference type="Proteomes" id="UP000193642"/>
    </source>
</evidence>
<name>A0A1Y2C1M1_9FUNG</name>
<keyword evidence="3" id="KW-1185">Reference proteome</keyword>
<proteinExistence type="predicted"/>
<dbReference type="PROSITE" id="PS50191">
    <property type="entry name" value="CRAL_TRIO"/>
    <property type="match status" value="1"/>
</dbReference>
<feature type="domain" description="CRAL-TRIO" evidence="1">
    <location>
        <begin position="110"/>
        <end position="286"/>
    </location>
</feature>
<dbReference type="SUPFAM" id="SSF46938">
    <property type="entry name" value="CRAL/TRIO N-terminal domain"/>
    <property type="match status" value="1"/>
</dbReference>
<protein>
    <submittedName>
        <fullName evidence="2">CRAL/TRIO domain-containing protein</fullName>
    </submittedName>
</protein>
<dbReference type="Proteomes" id="UP000193642">
    <property type="component" value="Unassembled WGS sequence"/>
</dbReference>
<dbReference type="Gene3D" id="3.40.525.10">
    <property type="entry name" value="CRAL-TRIO lipid binding domain"/>
    <property type="match status" value="1"/>
</dbReference>
<dbReference type="SMART" id="SM00516">
    <property type="entry name" value="SEC14"/>
    <property type="match status" value="1"/>
</dbReference>
<reference evidence="2 3" key="1">
    <citation type="submission" date="2016-07" db="EMBL/GenBank/DDBJ databases">
        <title>Pervasive Adenine N6-methylation of Active Genes in Fungi.</title>
        <authorList>
            <consortium name="DOE Joint Genome Institute"/>
            <person name="Mondo S.J."/>
            <person name="Dannebaum R.O."/>
            <person name="Kuo R.C."/>
            <person name="Labutti K."/>
            <person name="Haridas S."/>
            <person name="Kuo A."/>
            <person name="Salamov A."/>
            <person name="Ahrendt S.R."/>
            <person name="Lipzen A."/>
            <person name="Sullivan W."/>
            <person name="Andreopoulos W.B."/>
            <person name="Clum A."/>
            <person name="Lindquist E."/>
            <person name="Daum C."/>
            <person name="Ramamoorthy G.K."/>
            <person name="Gryganskyi A."/>
            <person name="Culley D."/>
            <person name="Magnuson J.K."/>
            <person name="James T.Y."/>
            <person name="O'Malley M.A."/>
            <person name="Stajich J.E."/>
            <person name="Spatafora J.W."/>
            <person name="Visel A."/>
            <person name="Grigoriev I.V."/>
        </authorList>
    </citation>
    <scope>NUCLEOTIDE SEQUENCE [LARGE SCALE GENOMIC DNA]</scope>
    <source>
        <strain evidence="2 3">JEL800</strain>
    </source>
</reference>
<dbReference type="PANTHER" id="PTHR45824">
    <property type="entry name" value="GH16843P"/>
    <property type="match status" value="1"/>
</dbReference>
<dbReference type="Pfam" id="PF00650">
    <property type="entry name" value="CRAL_TRIO"/>
    <property type="match status" value="1"/>
</dbReference>
<sequence length="304" mass="34389">MRLTVTNTDSIASSVPVLTIPPHLKPPVPEDYPFDSLTEDQRKQVKNLRSQLPLILNELTGTPCPEESEFLSDECLVRYLKATKWQLDESVVRLQDTLQWRREFRPRENQSDDLKEICGIGWQYLNGFDKKGRPVLTGVARLGGGMGNARKYEASIRYTFYLFEKAMMAMPKGVSQLCIISEFSGSSMFNYPINHSLTLLNIMERHYPEILATVVIVNPSWYIPVLYNMIKPIADPVTLAKGHFASSNGKQEQKAEKGTGGWINLLDVVDANMLPVELGGSFNFVFDINEYWKAFMGGNSIREA</sequence>
<gene>
    <name evidence="2" type="ORF">BCR33DRAFT_348568</name>
</gene>
<comment type="caution">
    <text evidence="2">The sequence shown here is derived from an EMBL/GenBank/DDBJ whole genome shotgun (WGS) entry which is preliminary data.</text>
</comment>
<evidence type="ECO:0000313" key="2">
    <source>
        <dbReference type="EMBL" id="ORY40930.1"/>
    </source>
</evidence>
<dbReference type="CDD" id="cd00170">
    <property type="entry name" value="SEC14"/>
    <property type="match status" value="1"/>
</dbReference>
<dbReference type="InterPro" id="IPR036865">
    <property type="entry name" value="CRAL-TRIO_dom_sf"/>
</dbReference>
<dbReference type="InterPro" id="IPR052578">
    <property type="entry name" value="PI_Transfer_CRAL-TRIO"/>
</dbReference>
<dbReference type="SMART" id="SM01100">
    <property type="entry name" value="CRAL_TRIO_N"/>
    <property type="match status" value="1"/>
</dbReference>
<accession>A0A1Y2C1M1</accession>
<dbReference type="InterPro" id="IPR011074">
    <property type="entry name" value="CRAL/TRIO_N_dom"/>
</dbReference>
<evidence type="ECO:0000259" key="1">
    <source>
        <dbReference type="PROSITE" id="PS50191"/>
    </source>
</evidence>
<dbReference type="GO" id="GO:0008526">
    <property type="term" value="F:phosphatidylinositol transfer activity"/>
    <property type="evidence" value="ECO:0007669"/>
    <property type="project" value="TreeGrafter"/>
</dbReference>
<dbReference type="Pfam" id="PF03765">
    <property type="entry name" value="CRAL_TRIO_N"/>
    <property type="match status" value="1"/>
</dbReference>
<organism evidence="2 3">
    <name type="scientific">Rhizoclosmatium globosum</name>
    <dbReference type="NCBI Taxonomy" id="329046"/>
    <lineage>
        <taxon>Eukaryota</taxon>
        <taxon>Fungi</taxon>
        <taxon>Fungi incertae sedis</taxon>
        <taxon>Chytridiomycota</taxon>
        <taxon>Chytridiomycota incertae sedis</taxon>
        <taxon>Chytridiomycetes</taxon>
        <taxon>Chytridiales</taxon>
        <taxon>Chytriomycetaceae</taxon>
        <taxon>Rhizoclosmatium</taxon>
    </lineage>
</organism>
<dbReference type="AlphaFoldDB" id="A0A1Y2C1M1"/>
<dbReference type="InterPro" id="IPR001251">
    <property type="entry name" value="CRAL-TRIO_dom"/>
</dbReference>
<dbReference type="OrthoDB" id="75724at2759"/>
<dbReference type="PANTHER" id="PTHR45824:SF29">
    <property type="entry name" value="GH16843P"/>
    <property type="match status" value="1"/>
</dbReference>
<dbReference type="EMBL" id="MCGO01000033">
    <property type="protein sequence ID" value="ORY40930.1"/>
    <property type="molecule type" value="Genomic_DNA"/>
</dbReference>
<dbReference type="SUPFAM" id="SSF52087">
    <property type="entry name" value="CRAL/TRIO domain"/>
    <property type="match status" value="1"/>
</dbReference>
<dbReference type="InterPro" id="IPR036273">
    <property type="entry name" value="CRAL/TRIO_N_dom_sf"/>
</dbReference>